<feature type="signal peptide" evidence="7">
    <location>
        <begin position="1"/>
        <end position="24"/>
    </location>
</feature>
<dbReference type="KEGG" id="tsr:106538104"/>
<evidence type="ECO:0000256" key="5">
    <source>
        <dbReference type="ARBA" id="ARBA00022704"/>
    </source>
</evidence>
<proteinExistence type="inferred from homology"/>
<dbReference type="SUPFAM" id="SSF54403">
    <property type="entry name" value="Cystatin/monellin"/>
    <property type="match status" value="1"/>
</dbReference>
<evidence type="ECO:0000313" key="10">
    <source>
        <dbReference type="RefSeq" id="XP_013907973.1"/>
    </source>
</evidence>
<evidence type="ECO:0000313" key="9">
    <source>
        <dbReference type="Proteomes" id="UP000504617"/>
    </source>
</evidence>
<organism evidence="9 10">
    <name type="scientific">Thamnophis sirtalis</name>
    <dbReference type="NCBI Taxonomy" id="35019"/>
    <lineage>
        <taxon>Eukaryota</taxon>
        <taxon>Metazoa</taxon>
        <taxon>Chordata</taxon>
        <taxon>Craniata</taxon>
        <taxon>Vertebrata</taxon>
        <taxon>Euteleostomi</taxon>
        <taxon>Lepidosauria</taxon>
        <taxon>Squamata</taxon>
        <taxon>Bifurcata</taxon>
        <taxon>Unidentata</taxon>
        <taxon>Episquamata</taxon>
        <taxon>Toxicofera</taxon>
        <taxon>Serpentes</taxon>
        <taxon>Colubroidea</taxon>
        <taxon>Colubridae</taxon>
        <taxon>Natricinae</taxon>
        <taxon>Thamnophis</taxon>
    </lineage>
</organism>
<keyword evidence="3" id="KW-0964">Secreted</keyword>
<comment type="similarity">
    <text evidence="2">Belongs to the cystatin family.</text>
</comment>
<dbReference type="CDD" id="cd00042">
    <property type="entry name" value="CY"/>
    <property type="match status" value="1"/>
</dbReference>
<dbReference type="GeneID" id="106538104"/>
<dbReference type="InterPro" id="IPR000010">
    <property type="entry name" value="Cystatin_dom"/>
</dbReference>
<evidence type="ECO:0000256" key="4">
    <source>
        <dbReference type="ARBA" id="ARBA00022690"/>
    </source>
</evidence>
<dbReference type="InterPro" id="IPR046350">
    <property type="entry name" value="Cystatin_sf"/>
</dbReference>
<keyword evidence="6" id="KW-1015">Disulfide bond</keyword>
<dbReference type="GO" id="GO:0004869">
    <property type="term" value="F:cysteine-type endopeptidase inhibitor activity"/>
    <property type="evidence" value="ECO:0007669"/>
    <property type="project" value="UniProtKB-KW"/>
</dbReference>
<protein>
    <submittedName>
        <fullName evidence="10">Cystatin-like</fullName>
    </submittedName>
</protein>
<dbReference type="GO" id="GO:0070062">
    <property type="term" value="C:extracellular exosome"/>
    <property type="evidence" value="ECO:0007669"/>
    <property type="project" value="TreeGrafter"/>
</dbReference>
<name>A0A6I9X9P2_9SAUR</name>
<dbReference type="Proteomes" id="UP000504617">
    <property type="component" value="Unplaced"/>
</dbReference>
<keyword evidence="9" id="KW-1185">Reference proteome</keyword>
<evidence type="ECO:0000256" key="1">
    <source>
        <dbReference type="ARBA" id="ARBA00004613"/>
    </source>
</evidence>
<gene>
    <name evidence="10" type="primary">LOC106538104</name>
</gene>
<dbReference type="OrthoDB" id="1908104at2759"/>
<sequence>MARSQMSCPLFLLCSLLLLPSVLLQEVGMPGGVVEVPVTGEGVKEAAAFAVEQYNKDSKNANYFKELRIVNAKSQVVVGVKYYLTVEVGKTVCEKSNGPMTFSEIQKCELALGDQQEVRLDAKMLVISLQLD</sequence>
<evidence type="ECO:0000256" key="7">
    <source>
        <dbReference type="SAM" id="SignalP"/>
    </source>
</evidence>
<dbReference type="PANTHER" id="PTHR47033">
    <property type="entry name" value="CYSTATIN-M"/>
    <property type="match status" value="1"/>
</dbReference>
<reference evidence="10" key="1">
    <citation type="submission" date="2025-08" db="UniProtKB">
        <authorList>
            <consortium name="RefSeq"/>
        </authorList>
    </citation>
    <scope>IDENTIFICATION</scope>
    <source>
        <tissue evidence="10">Skeletal muscle</tissue>
    </source>
</reference>
<dbReference type="SMART" id="SM00043">
    <property type="entry name" value="CY"/>
    <property type="match status" value="1"/>
</dbReference>
<dbReference type="AlphaFoldDB" id="A0A6I9X9P2"/>
<keyword evidence="5" id="KW-0789">Thiol protease inhibitor</keyword>
<evidence type="ECO:0000256" key="6">
    <source>
        <dbReference type="ARBA" id="ARBA00023157"/>
    </source>
</evidence>
<dbReference type="FunFam" id="3.10.450.10:FF:000004">
    <property type="entry name" value="Cystatin C"/>
    <property type="match status" value="1"/>
</dbReference>
<keyword evidence="7" id="KW-0732">Signal</keyword>
<dbReference type="PANTHER" id="PTHR47033:SF1">
    <property type="entry name" value="CYSTATIN-M"/>
    <property type="match status" value="1"/>
</dbReference>
<feature type="chain" id="PRO_5027028035" evidence="7">
    <location>
        <begin position="25"/>
        <end position="132"/>
    </location>
</feature>
<evidence type="ECO:0000256" key="3">
    <source>
        <dbReference type="ARBA" id="ARBA00022525"/>
    </source>
</evidence>
<dbReference type="Pfam" id="PF00031">
    <property type="entry name" value="Cystatin"/>
    <property type="match status" value="1"/>
</dbReference>
<accession>A0A6I9X9P2</accession>
<keyword evidence="4" id="KW-0646">Protease inhibitor</keyword>
<evidence type="ECO:0000259" key="8">
    <source>
        <dbReference type="SMART" id="SM00043"/>
    </source>
</evidence>
<dbReference type="Gene3D" id="3.10.450.10">
    <property type="match status" value="1"/>
</dbReference>
<comment type="subcellular location">
    <subcellularLocation>
        <location evidence="1">Secreted</location>
    </subcellularLocation>
</comment>
<feature type="domain" description="Cystatin" evidence="8">
    <location>
        <begin position="28"/>
        <end position="132"/>
    </location>
</feature>
<dbReference type="RefSeq" id="XP_013907973.1">
    <property type="nucleotide sequence ID" value="XM_014052498.1"/>
</dbReference>
<evidence type="ECO:0000256" key="2">
    <source>
        <dbReference type="ARBA" id="ARBA00009403"/>
    </source>
</evidence>